<comment type="caution">
    <text evidence="13">The sequence shown here is derived from an EMBL/GenBank/DDBJ whole genome shotgun (WGS) entry which is preliminary data.</text>
</comment>
<evidence type="ECO:0000259" key="12">
    <source>
        <dbReference type="Pfam" id="PF02581"/>
    </source>
</evidence>
<keyword evidence="3 9" id="KW-0479">Metal-binding</keyword>
<evidence type="ECO:0000313" key="14">
    <source>
        <dbReference type="Proteomes" id="UP000481030"/>
    </source>
</evidence>
<comment type="catalytic activity">
    <reaction evidence="6 9 10">
        <text>4-methyl-5-(2-phosphooxyethyl)-thiazole + 4-amino-2-methyl-5-(diphosphooxymethyl)pyrimidine + H(+) = thiamine phosphate + diphosphate</text>
        <dbReference type="Rhea" id="RHEA:22328"/>
        <dbReference type="ChEBI" id="CHEBI:15378"/>
        <dbReference type="ChEBI" id="CHEBI:33019"/>
        <dbReference type="ChEBI" id="CHEBI:37575"/>
        <dbReference type="ChEBI" id="CHEBI:57841"/>
        <dbReference type="ChEBI" id="CHEBI:58296"/>
        <dbReference type="EC" id="2.5.1.3"/>
    </reaction>
</comment>
<keyword evidence="2 9" id="KW-0808">Transferase</keyword>
<comment type="pathway">
    <text evidence="1 9 11">Cofactor biosynthesis; thiamine diphosphate biosynthesis; thiamine phosphate from 4-amino-2-methyl-5-diphosphomethylpyrimidine and 4-methyl-5-(2-phosphoethyl)-thiazole: step 1/1.</text>
</comment>
<dbReference type="UniPathway" id="UPA00060">
    <property type="reaction ID" value="UER00141"/>
</dbReference>
<sequence>MSLNYTLYLVTEESLATEELLDIVEKAVKGGVTIVQLREKKSSGKLFYEKAKKLKDLLDRYQIPLIINDRIDVALAVNTAGVHIGQSDLPLDAVRKIVPESMIVGVSVSTVEEAKMAEINGADYIGVGAVFPTQSKDDATLLPEGTLESIIKQVTIPVVAIGGIKHHNIQELREKNISGFAIVSGIVKADNPLEAAEAFRKAIDR</sequence>
<evidence type="ECO:0000256" key="10">
    <source>
        <dbReference type="RuleBase" id="RU003826"/>
    </source>
</evidence>
<dbReference type="OrthoDB" id="9812206at2"/>
<protein>
    <recommendedName>
        <fullName evidence="9">Thiamine-phosphate synthase</fullName>
        <shortName evidence="9">TP synthase</shortName>
        <shortName evidence="9">TPS</shortName>
        <ecNumber evidence="9">2.5.1.3</ecNumber>
    </recommendedName>
    <alternativeName>
        <fullName evidence="9">Thiamine-phosphate pyrophosphorylase</fullName>
        <shortName evidence="9">TMP pyrophosphorylase</shortName>
        <shortName evidence="9">TMP-PPase</shortName>
    </alternativeName>
</protein>
<evidence type="ECO:0000256" key="7">
    <source>
        <dbReference type="ARBA" id="ARBA00047851"/>
    </source>
</evidence>
<dbReference type="Proteomes" id="UP000481030">
    <property type="component" value="Unassembled WGS sequence"/>
</dbReference>
<evidence type="ECO:0000256" key="8">
    <source>
        <dbReference type="ARBA" id="ARBA00047883"/>
    </source>
</evidence>
<gene>
    <name evidence="9 13" type="primary">thiE</name>
    <name evidence="13" type="ORF">F7731_20500</name>
</gene>
<evidence type="ECO:0000256" key="2">
    <source>
        <dbReference type="ARBA" id="ARBA00022679"/>
    </source>
</evidence>
<organism evidence="13 14">
    <name type="scientific">Cytobacillus depressus</name>
    <dbReference type="NCBI Taxonomy" id="1602942"/>
    <lineage>
        <taxon>Bacteria</taxon>
        <taxon>Bacillati</taxon>
        <taxon>Bacillota</taxon>
        <taxon>Bacilli</taxon>
        <taxon>Bacillales</taxon>
        <taxon>Bacillaceae</taxon>
        <taxon>Cytobacillus</taxon>
    </lineage>
</organism>
<feature type="binding site" evidence="9">
    <location>
        <position position="107"/>
    </location>
    <ligand>
        <name>4-amino-2-methyl-5-(diphosphooxymethyl)pyrimidine</name>
        <dbReference type="ChEBI" id="CHEBI:57841"/>
    </ligand>
</feature>
<dbReference type="InterPro" id="IPR013785">
    <property type="entry name" value="Aldolase_TIM"/>
</dbReference>
<keyword evidence="14" id="KW-1185">Reference proteome</keyword>
<feature type="binding site" evidence="9">
    <location>
        <position position="88"/>
    </location>
    <ligand>
        <name>Mg(2+)</name>
        <dbReference type="ChEBI" id="CHEBI:18420"/>
    </ligand>
</feature>
<feature type="binding site" evidence="9">
    <location>
        <position position="68"/>
    </location>
    <ligand>
        <name>4-amino-2-methyl-5-(diphosphooxymethyl)pyrimidine</name>
        <dbReference type="ChEBI" id="CHEBI:57841"/>
    </ligand>
</feature>
<evidence type="ECO:0000256" key="6">
    <source>
        <dbReference type="ARBA" id="ARBA00047334"/>
    </source>
</evidence>
<dbReference type="GO" id="GO:0005737">
    <property type="term" value="C:cytoplasm"/>
    <property type="evidence" value="ECO:0007669"/>
    <property type="project" value="TreeGrafter"/>
</dbReference>
<feature type="domain" description="Thiamine phosphate synthase/TenI" evidence="12">
    <location>
        <begin position="7"/>
        <end position="186"/>
    </location>
</feature>
<dbReference type="EMBL" id="WBOS01000015">
    <property type="protein sequence ID" value="KAB2330168.1"/>
    <property type="molecule type" value="Genomic_DNA"/>
</dbReference>
<comment type="cofactor">
    <cofactor evidence="9">
        <name>Mg(2+)</name>
        <dbReference type="ChEBI" id="CHEBI:18420"/>
    </cofactor>
    <text evidence="9">Binds 1 Mg(2+) ion per subunit.</text>
</comment>
<dbReference type="CDD" id="cd00564">
    <property type="entry name" value="TMP_TenI"/>
    <property type="match status" value="1"/>
</dbReference>
<feature type="binding site" evidence="9">
    <location>
        <position position="136"/>
    </location>
    <ligand>
        <name>4-amino-2-methyl-5-(diphosphooxymethyl)pyrimidine</name>
        <dbReference type="ChEBI" id="CHEBI:57841"/>
    </ligand>
</feature>
<evidence type="ECO:0000256" key="4">
    <source>
        <dbReference type="ARBA" id="ARBA00022842"/>
    </source>
</evidence>
<comment type="function">
    <text evidence="9">Condenses 4-methyl-5-(beta-hydroxyethyl)thiazole monophosphate (THZ-P) and 2-methyl-4-amino-5-hydroxymethyl pyrimidine pyrophosphate (HMP-PP) to form thiamine monophosphate (TMP).</text>
</comment>
<dbReference type="InterPro" id="IPR036206">
    <property type="entry name" value="ThiamineP_synth_sf"/>
</dbReference>
<feature type="binding site" evidence="9">
    <location>
        <begin position="183"/>
        <end position="184"/>
    </location>
    <ligand>
        <name>2-[(2R,5Z)-2-carboxy-4-methylthiazol-5(2H)-ylidene]ethyl phosphate</name>
        <dbReference type="ChEBI" id="CHEBI:62899"/>
    </ligand>
</feature>
<keyword evidence="4 9" id="KW-0460">Magnesium</keyword>
<evidence type="ECO:0000256" key="1">
    <source>
        <dbReference type="ARBA" id="ARBA00005165"/>
    </source>
</evidence>
<comment type="catalytic activity">
    <reaction evidence="8 9 10">
        <text>2-[(2R,5Z)-2-carboxy-4-methylthiazol-5(2H)-ylidene]ethyl phosphate + 4-amino-2-methyl-5-(diphosphooxymethyl)pyrimidine + 2 H(+) = thiamine phosphate + CO2 + diphosphate</text>
        <dbReference type="Rhea" id="RHEA:47844"/>
        <dbReference type="ChEBI" id="CHEBI:15378"/>
        <dbReference type="ChEBI" id="CHEBI:16526"/>
        <dbReference type="ChEBI" id="CHEBI:33019"/>
        <dbReference type="ChEBI" id="CHEBI:37575"/>
        <dbReference type="ChEBI" id="CHEBI:57841"/>
        <dbReference type="ChEBI" id="CHEBI:62899"/>
        <dbReference type="EC" id="2.5.1.3"/>
    </reaction>
</comment>
<dbReference type="GO" id="GO:0009229">
    <property type="term" value="P:thiamine diphosphate biosynthetic process"/>
    <property type="evidence" value="ECO:0007669"/>
    <property type="project" value="UniProtKB-UniRule"/>
</dbReference>
<evidence type="ECO:0000256" key="11">
    <source>
        <dbReference type="RuleBase" id="RU004253"/>
    </source>
</evidence>
<name>A0A6L3V513_9BACI</name>
<dbReference type="AlphaFoldDB" id="A0A6L3V513"/>
<dbReference type="PANTHER" id="PTHR20857:SF23">
    <property type="entry name" value="THIAMINE BIOSYNTHETIC BIFUNCTIONAL ENZYME"/>
    <property type="match status" value="1"/>
</dbReference>
<dbReference type="Pfam" id="PF02581">
    <property type="entry name" value="TMP-TENI"/>
    <property type="match status" value="1"/>
</dbReference>
<dbReference type="FunFam" id="3.20.20.70:FF:000096">
    <property type="entry name" value="Thiamine-phosphate synthase"/>
    <property type="match status" value="1"/>
</dbReference>
<evidence type="ECO:0000256" key="5">
    <source>
        <dbReference type="ARBA" id="ARBA00022977"/>
    </source>
</evidence>
<accession>A0A6L3V513</accession>
<comment type="catalytic activity">
    <reaction evidence="7 9 10">
        <text>2-(2-carboxy-4-methylthiazol-5-yl)ethyl phosphate + 4-amino-2-methyl-5-(diphosphooxymethyl)pyrimidine + 2 H(+) = thiamine phosphate + CO2 + diphosphate</text>
        <dbReference type="Rhea" id="RHEA:47848"/>
        <dbReference type="ChEBI" id="CHEBI:15378"/>
        <dbReference type="ChEBI" id="CHEBI:16526"/>
        <dbReference type="ChEBI" id="CHEBI:33019"/>
        <dbReference type="ChEBI" id="CHEBI:37575"/>
        <dbReference type="ChEBI" id="CHEBI:57841"/>
        <dbReference type="ChEBI" id="CHEBI:62890"/>
        <dbReference type="EC" id="2.5.1.3"/>
    </reaction>
</comment>
<comment type="similarity">
    <text evidence="9 10">Belongs to the thiamine-phosphate synthase family.</text>
</comment>
<dbReference type="HAMAP" id="MF_00097">
    <property type="entry name" value="TMP_synthase"/>
    <property type="match status" value="1"/>
</dbReference>
<dbReference type="PANTHER" id="PTHR20857">
    <property type="entry name" value="THIAMINE-PHOSPHATE PYROPHOSPHORYLASE"/>
    <property type="match status" value="1"/>
</dbReference>
<proteinExistence type="inferred from homology"/>
<evidence type="ECO:0000256" key="9">
    <source>
        <dbReference type="HAMAP-Rule" id="MF_00097"/>
    </source>
</evidence>
<dbReference type="NCBIfam" id="TIGR00693">
    <property type="entry name" value="thiE"/>
    <property type="match status" value="1"/>
</dbReference>
<feature type="binding site" evidence="9">
    <location>
        <begin position="133"/>
        <end position="135"/>
    </location>
    <ligand>
        <name>2-[(2R,5Z)-2-carboxy-4-methylthiazol-5(2H)-ylidene]ethyl phosphate</name>
        <dbReference type="ChEBI" id="CHEBI:62899"/>
    </ligand>
</feature>
<reference evidence="13 14" key="1">
    <citation type="journal article" date="2016" name="Antonie Van Leeuwenhoek">
        <title>Bacillus depressus sp. nov., isolated from soil of a sunflower field.</title>
        <authorList>
            <person name="Wei X."/>
            <person name="Xin D."/>
            <person name="Xin Y."/>
            <person name="Zhang H."/>
            <person name="Wang T."/>
            <person name="Zhang J."/>
        </authorList>
    </citation>
    <scope>NUCLEOTIDE SEQUENCE [LARGE SCALE GENOMIC DNA]</scope>
    <source>
        <strain evidence="13 14">BZ1</strain>
    </source>
</reference>
<dbReference type="EC" id="2.5.1.3" evidence="9"/>
<dbReference type="GO" id="GO:0009228">
    <property type="term" value="P:thiamine biosynthetic process"/>
    <property type="evidence" value="ECO:0007669"/>
    <property type="project" value="UniProtKB-KW"/>
</dbReference>
<feature type="binding site" evidence="9">
    <location>
        <begin position="36"/>
        <end position="40"/>
    </location>
    <ligand>
        <name>4-amino-2-methyl-5-(diphosphooxymethyl)pyrimidine</name>
        <dbReference type="ChEBI" id="CHEBI:57841"/>
    </ligand>
</feature>
<evidence type="ECO:0000256" key="3">
    <source>
        <dbReference type="ARBA" id="ARBA00022723"/>
    </source>
</evidence>
<feature type="binding site" evidence="9">
    <location>
        <position position="163"/>
    </location>
    <ligand>
        <name>2-[(2R,5Z)-2-carboxy-4-methylthiazol-5(2H)-ylidene]ethyl phosphate</name>
        <dbReference type="ChEBI" id="CHEBI:62899"/>
    </ligand>
</feature>
<dbReference type="SUPFAM" id="SSF51391">
    <property type="entry name" value="Thiamin phosphate synthase"/>
    <property type="match status" value="1"/>
</dbReference>
<feature type="binding site" evidence="9">
    <location>
        <position position="69"/>
    </location>
    <ligand>
        <name>Mg(2+)</name>
        <dbReference type="ChEBI" id="CHEBI:18420"/>
    </ligand>
</feature>
<dbReference type="GO" id="GO:0000287">
    <property type="term" value="F:magnesium ion binding"/>
    <property type="evidence" value="ECO:0007669"/>
    <property type="project" value="UniProtKB-UniRule"/>
</dbReference>
<dbReference type="RefSeq" id="WP_151536655.1">
    <property type="nucleotide sequence ID" value="NZ_WBOS01000015.1"/>
</dbReference>
<keyword evidence="5 9" id="KW-0784">Thiamine biosynthesis</keyword>
<dbReference type="InterPro" id="IPR034291">
    <property type="entry name" value="TMP_synthase"/>
</dbReference>
<dbReference type="Gene3D" id="3.20.20.70">
    <property type="entry name" value="Aldolase class I"/>
    <property type="match status" value="1"/>
</dbReference>
<dbReference type="GO" id="GO:0004789">
    <property type="term" value="F:thiamine-phosphate diphosphorylase activity"/>
    <property type="evidence" value="ECO:0007669"/>
    <property type="project" value="UniProtKB-UniRule"/>
</dbReference>
<dbReference type="InterPro" id="IPR022998">
    <property type="entry name" value="ThiamineP_synth_TenI"/>
</dbReference>
<evidence type="ECO:0000313" key="13">
    <source>
        <dbReference type="EMBL" id="KAB2330168.1"/>
    </source>
</evidence>